<dbReference type="GO" id="GO:1900079">
    <property type="term" value="P:regulation of arginine biosynthetic process"/>
    <property type="evidence" value="ECO:0007669"/>
    <property type="project" value="UniProtKB-UniRule"/>
</dbReference>
<gene>
    <name evidence="10" type="primary">argR_1</name>
    <name evidence="7" type="synonym">argR</name>
    <name evidence="10" type="ORF">SAMEA4504048_01804</name>
</gene>
<comment type="similarity">
    <text evidence="2 7">Belongs to the ArgR family.</text>
</comment>
<dbReference type="PRINTS" id="PR01467">
    <property type="entry name" value="ARGREPRESSOR"/>
</dbReference>
<keyword evidence="7" id="KW-0028">Amino-acid biosynthesis</keyword>
<feature type="domain" description="Arginine repressor DNA-binding" evidence="8">
    <location>
        <begin position="1"/>
        <end position="68"/>
    </location>
</feature>
<dbReference type="Pfam" id="PF01316">
    <property type="entry name" value="Arg_repressor"/>
    <property type="match status" value="1"/>
</dbReference>
<dbReference type="InterPro" id="IPR036388">
    <property type="entry name" value="WH-like_DNA-bd_sf"/>
</dbReference>
<dbReference type="RefSeq" id="WP_017769706.1">
    <property type="nucleotide sequence ID" value="NZ_LT906454.1"/>
</dbReference>
<dbReference type="HAMAP" id="MF_00173">
    <property type="entry name" value="Arg_repressor"/>
    <property type="match status" value="1"/>
</dbReference>
<keyword evidence="7" id="KW-0678">Repressor</keyword>
<organism evidence="10 11">
    <name type="scientific">Streptococcus acidominimus</name>
    <dbReference type="NCBI Taxonomy" id="1326"/>
    <lineage>
        <taxon>Bacteria</taxon>
        <taxon>Bacillati</taxon>
        <taxon>Bacillota</taxon>
        <taxon>Bacilli</taxon>
        <taxon>Lactobacillales</taxon>
        <taxon>Streptococcaceae</taxon>
        <taxon>Streptococcus</taxon>
    </lineage>
</organism>
<dbReference type="OrthoDB" id="9807089at2"/>
<dbReference type="SUPFAM" id="SSF46785">
    <property type="entry name" value="Winged helix' DNA-binding domain"/>
    <property type="match status" value="1"/>
</dbReference>
<dbReference type="PANTHER" id="PTHR34471">
    <property type="entry name" value="ARGININE REPRESSOR"/>
    <property type="match status" value="1"/>
</dbReference>
<comment type="subcellular location">
    <subcellularLocation>
        <location evidence="1 7">Cytoplasm</location>
    </subcellularLocation>
</comment>
<dbReference type="GO" id="GO:0034618">
    <property type="term" value="F:arginine binding"/>
    <property type="evidence" value="ECO:0007669"/>
    <property type="project" value="InterPro"/>
</dbReference>
<dbReference type="InterPro" id="IPR036251">
    <property type="entry name" value="Arg_repress_C_sf"/>
</dbReference>
<evidence type="ECO:0000313" key="11">
    <source>
        <dbReference type="Proteomes" id="UP000215144"/>
    </source>
</evidence>
<dbReference type="InterPro" id="IPR020899">
    <property type="entry name" value="Arg_repress_C"/>
</dbReference>
<dbReference type="UniPathway" id="UPA00068"/>
<evidence type="ECO:0000256" key="1">
    <source>
        <dbReference type="ARBA" id="ARBA00004496"/>
    </source>
</evidence>
<dbReference type="SUPFAM" id="SSF55252">
    <property type="entry name" value="C-terminal domain of arginine repressor"/>
    <property type="match status" value="1"/>
</dbReference>
<sequence>MRKTERLDLIRKIVSEQDIETQQELVAILKDNGVVVTQATISRDIDTIGIIKVKNNRGGYVYGLSSEAAKRYMSPLQRASEDILSLSRGNHFNENLLHFSVVPGSTKYLKRLILEEFSSGIFSLIVDDDSLLLVAQSPDDASALYETFDHWIKKK</sequence>
<proteinExistence type="inferred from homology"/>
<reference evidence="10 11" key="1">
    <citation type="submission" date="2017-06" db="EMBL/GenBank/DDBJ databases">
        <authorList>
            <consortium name="Pathogen Informatics"/>
        </authorList>
    </citation>
    <scope>NUCLEOTIDE SEQUENCE [LARGE SCALE GENOMIC DNA]</scope>
    <source>
        <strain evidence="10 11">NCTC11291</strain>
    </source>
</reference>
<name>A0A239XBU1_STRAI</name>
<dbReference type="InterPro" id="IPR001669">
    <property type="entry name" value="Arg_repress"/>
</dbReference>
<keyword evidence="3 7" id="KW-0963">Cytoplasm</keyword>
<evidence type="ECO:0000259" key="8">
    <source>
        <dbReference type="Pfam" id="PF01316"/>
    </source>
</evidence>
<dbReference type="GO" id="GO:0051259">
    <property type="term" value="P:protein complex oligomerization"/>
    <property type="evidence" value="ECO:0007669"/>
    <property type="project" value="InterPro"/>
</dbReference>
<dbReference type="KEGG" id="saco:SAME_01804"/>
<evidence type="ECO:0000256" key="7">
    <source>
        <dbReference type="HAMAP-Rule" id="MF_00173"/>
    </source>
</evidence>
<dbReference type="GO" id="GO:0003677">
    <property type="term" value="F:DNA binding"/>
    <property type="evidence" value="ECO:0007669"/>
    <property type="project" value="UniProtKB-KW"/>
</dbReference>
<evidence type="ECO:0000256" key="4">
    <source>
        <dbReference type="ARBA" id="ARBA00023015"/>
    </source>
</evidence>
<protein>
    <recommendedName>
        <fullName evidence="7">Arginine repressor</fullName>
    </recommendedName>
</protein>
<keyword evidence="7" id="KW-0055">Arginine biosynthesis</keyword>
<dbReference type="AlphaFoldDB" id="A0A239XBU1"/>
<comment type="function">
    <text evidence="7">Regulates arginine biosynthesis genes.</text>
</comment>
<evidence type="ECO:0000313" key="10">
    <source>
        <dbReference type="EMBL" id="SNV44109.1"/>
    </source>
</evidence>
<dbReference type="Proteomes" id="UP000215144">
    <property type="component" value="Chromosome 1"/>
</dbReference>
<keyword evidence="4 7" id="KW-0805">Transcription regulation</keyword>
<dbReference type="GO" id="GO:0006526">
    <property type="term" value="P:L-arginine biosynthetic process"/>
    <property type="evidence" value="ECO:0007669"/>
    <property type="project" value="UniProtKB-UniPathway"/>
</dbReference>
<dbReference type="InterPro" id="IPR036390">
    <property type="entry name" value="WH_DNA-bd_sf"/>
</dbReference>
<evidence type="ECO:0000259" key="9">
    <source>
        <dbReference type="Pfam" id="PF02863"/>
    </source>
</evidence>
<dbReference type="EMBL" id="LT906454">
    <property type="protein sequence ID" value="SNV44109.1"/>
    <property type="molecule type" value="Genomic_DNA"/>
</dbReference>
<feature type="domain" description="Arginine repressor C-terminal" evidence="9">
    <location>
        <begin position="92"/>
        <end position="149"/>
    </location>
</feature>
<dbReference type="PANTHER" id="PTHR34471:SF1">
    <property type="entry name" value="ARGININE REPRESSOR"/>
    <property type="match status" value="1"/>
</dbReference>
<evidence type="ECO:0000256" key="3">
    <source>
        <dbReference type="ARBA" id="ARBA00022490"/>
    </source>
</evidence>
<keyword evidence="5 7" id="KW-0238">DNA-binding</keyword>
<evidence type="ECO:0000256" key="6">
    <source>
        <dbReference type="ARBA" id="ARBA00023163"/>
    </source>
</evidence>
<dbReference type="Pfam" id="PF02863">
    <property type="entry name" value="Arg_repressor_C"/>
    <property type="match status" value="1"/>
</dbReference>
<comment type="pathway">
    <text evidence="7">Amino-acid biosynthesis; L-arginine biosynthesis [regulation].</text>
</comment>
<evidence type="ECO:0000256" key="5">
    <source>
        <dbReference type="ARBA" id="ARBA00023125"/>
    </source>
</evidence>
<dbReference type="Gene3D" id="1.10.10.10">
    <property type="entry name" value="Winged helix-like DNA-binding domain superfamily/Winged helix DNA-binding domain"/>
    <property type="match status" value="1"/>
</dbReference>
<keyword evidence="6 7" id="KW-0804">Transcription</keyword>
<dbReference type="GO" id="GO:0003700">
    <property type="term" value="F:DNA-binding transcription factor activity"/>
    <property type="evidence" value="ECO:0007669"/>
    <property type="project" value="UniProtKB-UniRule"/>
</dbReference>
<accession>A0A239XBU1</accession>
<evidence type="ECO:0000256" key="2">
    <source>
        <dbReference type="ARBA" id="ARBA00008316"/>
    </source>
</evidence>
<dbReference type="InterPro" id="IPR020900">
    <property type="entry name" value="Arg_repress_DNA-bd"/>
</dbReference>
<dbReference type="GO" id="GO:0005737">
    <property type="term" value="C:cytoplasm"/>
    <property type="evidence" value="ECO:0007669"/>
    <property type="project" value="UniProtKB-SubCell"/>
</dbReference>